<dbReference type="EMBL" id="CADEAL010000946">
    <property type="protein sequence ID" value="CAB1427155.1"/>
    <property type="molecule type" value="Genomic_DNA"/>
</dbReference>
<proteinExistence type="predicted"/>
<organism evidence="2 3">
    <name type="scientific">Pleuronectes platessa</name>
    <name type="common">European plaice</name>
    <dbReference type="NCBI Taxonomy" id="8262"/>
    <lineage>
        <taxon>Eukaryota</taxon>
        <taxon>Metazoa</taxon>
        <taxon>Chordata</taxon>
        <taxon>Craniata</taxon>
        <taxon>Vertebrata</taxon>
        <taxon>Euteleostomi</taxon>
        <taxon>Actinopterygii</taxon>
        <taxon>Neopterygii</taxon>
        <taxon>Teleostei</taxon>
        <taxon>Neoteleostei</taxon>
        <taxon>Acanthomorphata</taxon>
        <taxon>Carangaria</taxon>
        <taxon>Pleuronectiformes</taxon>
        <taxon>Pleuronectoidei</taxon>
        <taxon>Pleuronectidae</taxon>
        <taxon>Pleuronectes</taxon>
    </lineage>
</organism>
<name>A0A9N7YD75_PLEPL</name>
<evidence type="ECO:0000313" key="3">
    <source>
        <dbReference type="Proteomes" id="UP001153269"/>
    </source>
</evidence>
<keyword evidence="3" id="KW-1185">Reference proteome</keyword>
<dbReference type="AlphaFoldDB" id="A0A9N7YD75"/>
<feature type="region of interest" description="Disordered" evidence="1">
    <location>
        <begin position="102"/>
        <end position="125"/>
    </location>
</feature>
<reference evidence="2" key="1">
    <citation type="submission" date="2020-03" db="EMBL/GenBank/DDBJ databases">
        <authorList>
            <person name="Weist P."/>
        </authorList>
    </citation>
    <scope>NUCLEOTIDE SEQUENCE</scope>
</reference>
<evidence type="ECO:0000313" key="2">
    <source>
        <dbReference type="EMBL" id="CAB1427155.1"/>
    </source>
</evidence>
<accession>A0A9N7YD75</accession>
<comment type="caution">
    <text evidence="2">The sequence shown here is derived from an EMBL/GenBank/DDBJ whole genome shotgun (WGS) entry which is preliminary data.</text>
</comment>
<dbReference type="Proteomes" id="UP001153269">
    <property type="component" value="Unassembled WGS sequence"/>
</dbReference>
<protein>
    <submittedName>
        <fullName evidence="2">Uncharacterized protein</fullName>
    </submittedName>
</protein>
<sequence>MRVQTHNNKNKVITICFKKAKLQSAIGRRASHPGLQTLLCHVISTPQTLSKLPTRRLPLRAPPPGTEAVRGRRRRGCGRVMCAMRPRWCVNLDQAALVLQSEEHHTAMVSDSSEMKDRKKRKKKH</sequence>
<evidence type="ECO:0000256" key="1">
    <source>
        <dbReference type="SAM" id="MobiDB-lite"/>
    </source>
</evidence>
<gene>
    <name evidence="2" type="ORF">PLEPLA_LOCUS15093</name>
</gene>